<dbReference type="Proteomes" id="UP000249396">
    <property type="component" value="Unassembled WGS sequence"/>
</dbReference>
<dbReference type="PANTHER" id="PTHR38467:SF1">
    <property type="entry name" value="CONJUGATIVE TRANSFER: ASSEMBLY"/>
    <property type="match status" value="1"/>
</dbReference>
<sequence length="159" mass="17612">MAASGSGKSFLTNDIITSYISAGATIWTIDIGRSYEKLCKDIGGDFIEFGEHSHICLNPFQIVKNYNEEADMLVGIVVSMASMTDKLSDLQYSRLRSIIKLLWDEHGTGLLVDHIAESAIADEDQRVKDLGHQLYAFTTQGEYGKYFRKFSSSPASDTA</sequence>
<dbReference type="Pfam" id="PF19044">
    <property type="entry name" value="P-loop_TraG"/>
    <property type="match status" value="1"/>
</dbReference>
<organism evidence="2 3">
    <name type="scientific">Candidatus Methylumidiphilus alinenensis</name>
    <dbReference type="NCBI Taxonomy" id="2202197"/>
    <lineage>
        <taxon>Bacteria</taxon>
        <taxon>Pseudomonadati</taxon>
        <taxon>Pseudomonadota</taxon>
        <taxon>Gammaproteobacteria</taxon>
        <taxon>Methylococcales</taxon>
        <taxon>Candidatus Methylumidiphilus</taxon>
    </lineage>
</organism>
<dbReference type="AlphaFoldDB" id="A0A2W4QYP0"/>
<protein>
    <recommendedName>
        <fullName evidence="1">TraG P-loop domain-containing protein</fullName>
    </recommendedName>
</protein>
<comment type="caution">
    <text evidence="2">The sequence shown here is derived from an EMBL/GenBank/DDBJ whole genome shotgun (WGS) entry which is preliminary data.</text>
</comment>
<dbReference type="InterPro" id="IPR053155">
    <property type="entry name" value="F-pilin_assembly_TraC"/>
</dbReference>
<evidence type="ECO:0000259" key="1">
    <source>
        <dbReference type="Pfam" id="PF19044"/>
    </source>
</evidence>
<feature type="domain" description="TraG P-loop" evidence="1">
    <location>
        <begin position="2"/>
        <end position="78"/>
    </location>
</feature>
<dbReference type="Gene3D" id="1.10.8.730">
    <property type="match status" value="1"/>
</dbReference>
<dbReference type="PANTHER" id="PTHR38467">
    <property type="match status" value="1"/>
</dbReference>
<reference evidence="2 3" key="1">
    <citation type="journal article" date="2018" name="Aquat. Microb. Ecol.">
        <title>Gammaproteobacterial methanotrophs dominate.</title>
        <authorList>
            <person name="Rissanen A.J."/>
            <person name="Saarenheimo J."/>
            <person name="Tiirola M."/>
            <person name="Peura S."/>
            <person name="Aalto S.L."/>
            <person name="Karvinen A."/>
            <person name="Nykanen H."/>
        </authorList>
    </citation>
    <scope>NUCLEOTIDE SEQUENCE [LARGE SCALE GENOMIC DNA]</scope>
    <source>
        <strain evidence="2">AMbin10</strain>
    </source>
</reference>
<gene>
    <name evidence="2" type="ORF">DM484_17365</name>
</gene>
<proteinExistence type="predicted"/>
<dbReference type="SUPFAM" id="SSF52540">
    <property type="entry name" value="P-loop containing nucleoside triphosphate hydrolases"/>
    <property type="match status" value="1"/>
</dbReference>
<evidence type="ECO:0000313" key="3">
    <source>
        <dbReference type="Proteomes" id="UP000249396"/>
    </source>
</evidence>
<dbReference type="Gene3D" id="3.40.50.300">
    <property type="entry name" value="P-loop containing nucleotide triphosphate hydrolases"/>
    <property type="match status" value="1"/>
</dbReference>
<accession>A0A2W4QYP0</accession>
<evidence type="ECO:0000313" key="2">
    <source>
        <dbReference type="EMBL" id="PZN76066.1"/>
    </source>
</evidence>
<dbReference type="InterPro" id="IPR027417">
    <property type="entry name" value="P-loop_NTPase"/>
</dbReference>
<name>A0A2W4QYP0_9GAMM</name>
<dbReference type="EMBL" id="QJPH01000368">
    <property type="protein sequence ID" value="PZN76066.1"/>
    <property type="molecule type" value="Genomic_DNA"/>
</dbReference>
<dbReference type="InterPro" id="IPR043964">
    <property type="entry name" value="P-loop_TraG"/>
</dbReference>